<dbReference type="AlphaFoldDB" id="A0A250IBT9"/>
<dbReference type="SUPFAM" id="SSF51905">
    <property type="entry name" value="FAD/NAD(P)-binding domain"/>
    <property type="match status" value="1"/>
</dbReference>
<dbReference type="Gene3D" id="3.50.50.60">
    <property type="entry name" value="FAD/NAD(P)-binding domain"/>
    <property type="match status" value="2"/>
</dbReference>
<keyword evidence="3 5" id="KW-0125">Carotenoid biosynthesis</keyword>
<dbReference type="PRINTS" id="PR00411">
    <property type="entry name" value="PNDRDTASEI"/>
</dbReference>
<dbReference type="OrthoDB" id="9774675at2"/>
<dbReference type="EMBL" id="CP022163">
    <property type="protein sequence ID" value="ATB29215.1"/>
    <property type="molecule type" value="Genomic_DNA"/>
</dbReference>
<dbReference type="NCBIfam" id="TIGR02734">
    <property type="entry name" value="crtI_fam"/>
    <property type="match status" value="1"/>
</dbReference>
<dbReference type="InterPro" id="IPR002937">
    <property type="entry name" value="Amino_oxidase"/>
</dbReference>
<comment type="pathway">
    <text evidence="1 5">Carotenoid biosynthesis.</text>
</comment>
<proteinExistence type="inferred from homology"/>
<keyword evidence="9" id="KW-1185">Reference proteome</keyword>
<reference evidence="8 9" key="1">
    <citation type="submission" date="2017-06" db="EMBL/GenBank/DDBJ databases">
        <authorList>
            <person name="Kim H.J."/>
            <person name="Triplett B.A."/>
        </authorList>
    </citation>
    <scope>NUCLEOTIDE SEQUENCE [LARGE SCALE GENOMIC DNA]</scope>
    <source>
        <strain evidence="8 9">DSM 14713</strain>
    </source>
</reference>
<evidence type="ECO:0000313" key="9">
    <source>
        <dbReference type="Proteomes" id="UP000217289"/>
    </source>
</evidence>
<dbReference type="RefSeq" id="WP_095977811.1">
    <property type="nucleotide sequence ID" value="NZ_CP022163.1"/>
</dbReference>
<dbReference type="PANTHER" id="PTHR43734:SF1">
    <property type="entry name" value="PHYTOENE DESATURASE"/>
    <property type="match status" value="1"/>
</dbReference>
<dbReference type="InterPro" id="IPR036188">
    <property type="entry name" value="FAD/NAD-bd_sf"/>
</dbReference>
<comment type="similarity">
    <text evidence="2 5">Belongs to the carotenoid/retinoid oxidoreductase family.</text>
</comment>
<protein>
    <submittedName>
        <fullName evidence="8">Phytoene dehydrogenase</fullName>
    </submittedName>
</protein>
<organism evidence="8 9">
    <name type="scientific">Melittangium boletus DSM 14713</name>
    <dbReference type="NCBI Taxonomy" id="1294270"/>
    <lineage>
        <taxon>Bacteria</taxon>
        <taxon>Pseudomonadati</taxon>
        <taxon>Myxococcota</taxon>
        <taxon>Myxococcia</taxon>
        <taxon>Myxococcales</taxon>
        <taxon>Cystobacterineae</taxon>
        <taxon>Archangiaceae</taxon>
        <taxon>Melittangium</taxon>
    </lineage>
</organism>
<evidence type="ECO:0000313" key="8">
    <source>
        <dbReference type="EMBL" id="ATB29215.1"/>
    </source>
</evidence>
<evidence type="ECO:0000256" key="3">
    <source>
        <dbReference type="ARBA" id="ARBA00022746"/>
    </source>
</evidence>
<dbReference type="GO" id="GO:0016491">
    <property type="term" value="F:oxidoreductase activity"/>
    <property type="evidence" value="ECO:0007669"/>
    <property type="project" value="UniProtKB-KW"/>
</dbReference>
<dbReference type="GO" id="GO:0016117">
    <property type="term" value="P:carotenoid biosynthetic process"/>
    <property type="evidence" value="ECO:0007669"/>
    <property type="project" value="UniProtKB-KW"/>
</dbReference>
<feature type="domain" description="Amine oxidase" evidence="7">
    <location>
        <begin position="13"/>
        <end position="492"/>
    </location>
</feature>
<evidence type="ECO:0000256" key="1">
    <source>
        <dbReference type="ARBA" id="ARBA00004829"/>
    </source>
</evidence>
<dbReference type="Proteomes" id="UP000217289">
    <property type="component" value="Chromosome"/>
</dbReference>
<evidence type="ECO:0000259" key="7">
    <source>
        <dbReference type="Pfam" id="PF01593"/>
    </source>
</evidence>
<dbReference type="PANTHER" id="PTHR43734">
    <property type="entry name" value="PHYTOENE DESATURASE"/>
    <property type="match status" value="1"/>
</dbReference>
<gene>
    <name evidence="8" type="ORF">MEBOL_002664</name>
</gene>
<dbReference type="InterPro" id="IPR014105">
    <property type="entry name" value="Carotenoid/retinoid_OxRdtase"/>
</dbReference>
<evidence type="ECO:0000256" key="4">
    <source>
        <dbReference type="ARBA" id="ARBA00023002"/>
    </source>
</evidence>
<evidence type="ECO:0000256" key="6">
    <source>
        <dbReference type="SAM" id="MobiDB-lite"/>
    </source>
</evidence>
<feature type="region of interest" description="Disordered" evidence="6">
    <location>
        <begin position="505"/>
        <end position="524"/>
    </location>
</feature>
<evidence type="ECO:0000256" key="5">
    <source>
        <dbReference type="RuleBase" id="RU362075"/>
    </source>
</evidence>
<dbReference type="KEGG" id="mbd:MEBOL_002664"/>
<keyword evidence="4 5" id="KW-0560">Oxidoreductase</keyword>
<name>A0A250IBT9_9BACT</name>
<evidence type="ECO:0000256" key="2">
    <source>
        <dbReference type="ARBA" id="ARBA00006046"/>
    </source>
</evidence>
<dbReference type="Pfam" id="PF01593">
    <property type="entry name" value="Amino_oxidase"/>
    <property type="match status" value="1"/>
</dbReference>
<accession>A0A250IBT9</accession>
<sequence length="524" mass="57928">MLRHVIVVGAGPGGLSAAINLAGLGLKVTVVEKDAVPGGRMKGLTLGDAGEYAVDTGPSILQLPGVLESLFTRAGKRIADYVKLMPLDTNTRVHFWDGTHLDTTRDVERMERELSRFGPDKAPALRRWLAEGREKYPLAYEKFMATPADSLGYYAPWRLFPTLRFKPWQTLYAHLDGFFHDDRITYALAYPSKYLGLHPTSCSSVFGVIPYLELAFGVWHVEGGFRALARGMMKCAEDLGATFRLGSAVEQVLVEYGRAVGVRLAGGERLEADAVVVNADLPYAAQRLVPAEARAGTRLTDEALGRAKYSCSTFMAYYGVDRVWDDLPHHLIYLSDSARRTDAEALEDRSMNVEDPPFYVCNPCVTDRSGAPEGHSTLYVLVPTPNTSRDVDWAATERTLRERIPSLLEKVGLKGVREHIRAERYFTAETWRDDFNVFRGAVFNLSHTWMQLGPMRPHVKSPNVEGLYWVGGGTHPGSGLLTIMESANIAADYLSREAGKGPLPLWPYVPSSDQTPPVPQARVG</sequence>